<comment type="function">
    <text evidence="11">Cadherins are calcium-dependent cell adhesion proteins. They preferentially interact with themselves in a homophilic manner in connecting cells.</text>
</comment>
<comment type="caution">
    <text evidence="14">The sequence shown here is derived from an EMBL/GenBank/DDBJ whole genome shotgun (WGS) entry which is preliminary data.</text>
</comment>
<feature type="domain" description="Cadherin" evidence="13">
    <location>
        <begin position="54"/>
        <end position="169"/>
    </location>
</feature>
<dbReference type="GO" id="GO:0005509">
    <property type="term" value="F:calcium ion binding"/>
    <property type="evidence" value="ECO:0007669"/>
    <property type="project" value="UniProtKB-UniRule"/>
</dbReference>
<name>A0AAN8XFP3_HALRR</name>
<proteinExistence type="predicted"/>
<keyword evidence="8" id="KW-1133">Transmembrane helix</keyword>
<evidence type="ECO:0000256" key="3">
    <source>
        <dbReference type="ARBA" id="ARBA00022692"/>
    </source>
</evidence>
<dbReference type="PROSITE" id="PS50268">
    <property type="entry name" value="CADHERIN_2"/>
    <property type="match status" value="5"/>
</dbReference>
<evidence type="ECO:0000259" key="13">
    <source>
        <dbReference type="PROSITE" id="PS50268"/>
    </source>
</evidence>
<gene>
    <name evidence="14" type="ORF">SK128_010007</name>
</gene>
<feature type="domain" description="Cadherin" evidence="13">
    <location>
        <begin position="170"/>
        <end position="276"/>
    </location>
</feature>
<keyword evidence="5" id="KW-0677">Repeat</keyword>
<keyword evidence="4" id="KW-0732">Signal</keyword>
<keyword evidence="10" id="KW-0325">Glycoprotein</keyword>
<dbReference type="FunFam" id="2.60.40.60:FF:000118">
    <property type="entry name" value="protocadherin Fat 4"/>
    <property type="match status" value="1"/>
</dbReference>
<feature type="domain" description="Cadherin" evidence="13">
    <location>
        <begin position="1"/>
        <end position="53"/>
    </location>
</feature>
<feature type="domain" description="Cadherin" evidence="13">
    <location>
        <begin position="277"/>
        <end position="386"/>
    </location>
</feature>
<evidence type="ECO:0000256" key="2">
    <source>
        <dbReference type="ARBA" id="ARBA00022475"/>
    </source>
</evidence>
<keyword evidence="15" id="KW-1185">Reference proteome</keyword>
<dbReference type="InterPro" id="IPR015919">
    <property type="entry name" value="Cadherin-like_sf"/>
</dbReference>
<dbReference type="PANTHER" id="PTHR24025:SF31">
    <property type="entry name" value="NEURAL-CADHERIN"/>
    <property type="match status" value="1"/>
</dbReference>
<evidence type="ECO:0000256" key="10">
    <source>
        <dbReference type="ARBA" id="ARBA00023180"/>
    </source>
</evidence>
<dbReference type="PROSITE" id="PS00232">
    <property type="entry name" value="CADHERIN_1"/>
    <property type="match status" value="2"/>
</dbReference>
<comment type="subcellular location">
    <subcellularLocation>
        <location evidence="1">Cell membrane</location>
        <topology evidence="1">Single-pass type I membrane protein</topology>
    </subcellularLocation>
</comment>
<protein>
    <recommendedName>
        <fullName evidence="13">Cadherin domain-containing protein</fullName>
    </recommendedName>
</protein>
<evidence type="ECO:0000256" key="8">
    <source>
        <dbReference type="ARBA" id="ARBA00022989"/>
    </source>
</evidence>
<keyword evidence="9" id="KW-0472">Membrane</keyword>
<dbReference type="Proteomes" id="UP001381693">
    <property type="component" value="Unassembled WGS sequence"/>
</dbReference>
<dbReference type="GO" id="GO:0007156">
    <property type="term" value="P:homophilic cell adhesion via plasma membrane adhesion molecules"/>
    <property type="evidence" value="ECO:0007669"/>
    <property type="project" value="InterPro"/>
</dbReference>
<dbReference type="GO" id="GO:0009653">
    <property type="term" value="P:anatomical structure morphogenesis"/>
    <property type="evidence" value="ECO:0007669"/>
    <property type="project" value="UniProtKB-ARBA"/>
</dbReference>
<dbReference type="SUPFAM" id="SSF49313">
    <property type="entry name" value="Cadherin-like"/>
    <property type="match status" value="5"/>
</dbReference>
<feature type="domain" description="Cadherin" evidence="13">
    <location>
        <begin position="387"/>
        <end position="492"/>
    </location>
</feature>
<evidence type="ECO:0000256" key="11">
    <source>
        <dbReference type="ARBA" id="ARBA00059331"/>
    </source>
</evidence>
<dbReference type="FunFam" id="2.60.40.60:FF:000098">
    <property type="entry name" value="cadherin-23 isoform X1"/>
    <property type="match status" value="1"/>
</dbReference>
<evidence type="ECO:0000256" key="9">
    <source>
        <dbReference type="ARBA" id="ARBA00023136"/>
    </source>
</evidence>
<accession>A0AAN8XFP3</accession>
<dbReference type="CDD" id="cd11304">
    <property type="entry name" value="Cadherin_repeat"/>
    <property type="match status" value="5"/>
</dbReference>
<dbReference type="SMART" id="SM00112">
    <property type="entry name" value="CA"/>
    <property type="match status" value="4"/>
</dbReference>
<evidence type="ECO:0000256" key="6">
    <source>
        <dbReference type="ARBA" id="ARBA00022837"/>
    </source>
</evidence>
<dbReference type="InterPro" id="IPR020894">
    <property type="entry name" value="Cadherin_CS"/>
</dbReference>
<evidence type="ECO:0000256" key="4">
    <source>
        <dbReference type="ARBA" id="ARBA00022729"/>
    </source>
</evidence>
<keyword evidence="7" id="KW-0130">Cell adhesion</keyword>
<dbReference type="InterPro" id="IPR002126">
    <property type="entry name" value="Cadherin-like_dom"/>
</dbReference>
<organism evidence="14 15">
    <name type="scientific">Halocaridina rubra</name>
    <name type="common">Hawaiian red shrimp</name>
    <dbReference type="NCBI Taxonomy" id="373956"/>
    <lineage>
        <taxon>Eukaryota</taxon>
        <taxon>Metazoa</taxon>
        <taxon>Ecdysozoa</taxon>
        <taxon>Arthropoda</taxon>
        <taxon>Crustacea</taxon>
        <taxon>Multicrustacea</taxon>
        <taxon>Malacostraca</taxon>
        <taxon>Eumalacostraca</taxon>
        <taxon>Eucarida</taxon>
        <taxon>Decapoda</taxon>
        <taxon>Pleocyemata</taxon>
        <taxon>Caridea</taxon>
        <taxon>Atyoidea</taxon>
        <taxon>Atyidae</taxon>
        <taxon>Halocaridina</taxon>
    </lineage>
</organism>
<dbReference type="FunFam" id="2.60.40.60:FF:000020">
    <property type="entry name" value="Dachsous cadherin-related 1b"/>
    <property type="match status" value="1"/>
</dbReference>
<evidence type="ECO:0000313" key="15">
    <source>
        <dbReference type="Proteomes" id="UP001381693"/>
    </source>
</evidence>
<evidence type="ECO:0000313" key="14">
    <source>
        <dbReference type="EMBL" id="KAK7083296.1"/>
    </source>
</evidence>
<evidence type="ECO:0000256" key="5">
    <source>
        <dbReference type="ARBA" id="ARBA00022737"/>
    </source>
</evidence>
<sequence length="556" mass="60388">MTSKVSLDREDPLILNNGGLYTFSIRAQEKDGQATVSQVTVVVTDVDDQRPVFSENEIHVTVLEDIADGTPLPGLNLVVSDGDVGENARFSLHIEDIFGSKGVFSIFPETAVGRTPVIIKVADSSRLDFEDPDSSKFLFKVIASEGGEPVSAAVINVTVADANDNAPVFESSSCRYSVSESVSSGYLINTLLANDSDSGVFGEIRYSLKGFGAEKFRVDDITGEIFVANCGQEMCLDYERQKTYSLTYSATDGGGKITSVNIFIDILDENDNAPRFSRREYRRTVDEGAAAFDPPLFVKATDDDGETQGGGKVFYTIQEGNTPDKAFFIEPINGEVSIQRPLSYIDTPTSTYTLTVRATDAGEPTRQSDIRVYITVGRDTNRPPRFKQREYHANIPEDSKAGTSILQVSADDPDGDNEAVTYALTAGARDNFVMNATSGEITVAKGASLDRDITPSYLLVVAAIDSGSQTRQTSTTTVTVDLMDVNNKAPKFSQESYVKYVSERLPVGESVLTVSAVDLDLDANLVYEITRPVMARDKTGVALLPSSTYDYFGAFR</sequence>
<dbReference type="GO" id="GO:0005911">
    <property type="term" value="C:cell-cell junction"/>
    <property type="evidence" value="ECO:0007669"/>
    <property type="project" value="TreeGrafter"/>
</dbReference>
<keyword evidence="6 12" id="KW-0106">Calcium</keyword>
<evidence type="ECO:0000256" key="1">
    <source>
        <dbReference type="ARBA" id="ARBA00004251"/>
    </source>
</evidence>
<evidence type="ECO:0000256" key="12">
    <source>
        <dbReference type="PROSITE-ProRule" id="PRU00043"/>
    </source>
</evidence>
<dbReference type="Gene3D" id="2.60.40.60">
    <property type="entry name" value="Cadherins"/>
    <property type="match status" value="5"/>
</dbReference>
<dbReference type="InterPro" id="IPR050971">
    <property type="entry name" value="Cadherin-domain_protein"/>
</dbReference>
<dbReference type="EMBL" id="JAXCGZ010003774">
    <property type="protein sequence ID" value="KAK7083296.1"/>
    <property type="molecule type" value="Genomic_DNA"/>
</dbReference>
<dbReference type="GO" id="GO:0005886">
    <property type="term" value="C:plasma membrane"/>
    <property type="evidence" value="ECO:0007669"/>
    <property type="project" value="UniProtKB-SubCell"/>
</dbReference>
<dbReference type="PRINTS" id="PR00205">
    <property type="entry name" value="CADHERIN"/>
</dbReference>
<dbReference type="PANTHER" id="PTHR24025">
    <property type="entry name" value="DESMOGLEIN FAMILY MEMBER"/>
    <property type="match status" value="1"/>
</dbReference>
<dbReference type="AlphaFoldDB" id="A0AAN8XFP3"/>
<keyword evidence="2" id="KW-1003">Cell membrane</keyword>
<reference evidence="14 15" key="1">
    <citation type="submission" date="2023-11" db="EMBL/GenBank/DDBJ databases">
        <title>Halocaridina rubra genome assembly.</title>
        <authorList>
            <person name="Smith C."/>
        </authorList>
    </citation>
    <scope>NUCLEOTIDE SEQUENCE [LARGE SCALE GENOMIC DNA]</scope>
    <source>
        <strain evidence="14">EP-1</strain>
        <tissue evidence="14">Whole</tissue>
    </source>
</reference>
<keyword evidence="3" id="KW-0812">Transmembrane</keyword>
<dbReference type="GO" id="GO:0060429">
    <property type="term" value="P:epithelium development"/>
    <property type="evidence" value="ECO:0007669"/>
    <property type="project" value="UniProtKB-ARBA"/>
</dbReference>
<dbReference type="Pfam" id="PF00028">
    <property type="entry name" value="Cadherin"/>
    <property type="match status" value="3"/>
</dbReference>
<evidence type="ECO:0000256" key="7">
    <source>
        <dbReference type="ARBA" id="ARBA00022889"/>
    </source>
</evidence>